<gene>
    <name evidence="2" type="ORF">HanXRQr2_Chr07g0282601</name>
</gene>
<reference evidence="2" key="1">
    <citation type="journal article" date="2017" name="Nature">
        <title>The sunflower genome provides insights into oil metabolism, flowering and Asterid evolution.</title>
        <authorList>
            <person name="Badouin H."/>
            <person name="Gouzy J."/>
            <person name="Grassa C.J."/>
            <person name="Murat F."/>
            <person name="Staton S.E."/>
            <person name="Cottret L."/>
            <person name="Lelandais-Briere C."/>
            <person name="Owens G.L."/>
            <person name="Carrere S."/>
            <person name="Mayjonade B."/>
            <person name="Legrand L."/>
            <person name="Gill N."/>
            <person name="Kane N.C."/>
            <person name="Bowers J.E."/>
            <person name="Hubner S."/>
            <person name="Bellec A."/>
            <person name="Berard A."/>
            <person name="Berges H."/>
            <person name="Blanchet N."/>
            <person name="Boniface M.C."/>
            <person name="Brunel D."/>
            <person name="Catrice O."/>
            <person name="Chaidir N."/>
            <person name="Claudel C."/>
            <person name="Donnadieu C."/>
            <person name="Faraut T."/>
            <person name="Fievet G."/>
            <person name="Helmstetter N."/>
            <person name="King M."/>
            <person name="Knapp S.J."/>
            <person name="Lai Z."/>
            <person name="Le Paslier M.C."/>
            <person name="Lippi Y."/>
            <person name="Lorenzon L."/>
            <person name="Mandel J.R."/>
            <person name="Marage G."/>
            <person name="Marchand G."/>
            <person name="Marquand E."/>
            <person name="Bret-Mestries E."/>
            <person name="Morien E."/>
            <person name="Nambeesan S."/>
            <person name="Nguyen T."/>
            <person name="Pegot-Espagnet P."/>
            <person name="Pouilly N."/>
            <person name="Raftis F."/>
            <person name="Sallet E."/>
            <person name="Schiex T."/>
            <person name="Thomas J."/>
            <person name="Vandecasteele C."/>
            <person name="Vares D."/>
            <person name="Vear F."/>
            <person name="Vautrin S."/>
            <person name="Crespi M."/>
            <person name="Mangin B."/>
            <person name="Burke J.M."/>
            <person name="Salse J."/>
            <person name="Munos S."/>
            <person name="Vincourt P."/>
            <person name="Rieseberg L.H."/>
            <person name="Langlade N.B."/>
        </authorList>
    </citation>
    <scope>NUCLEOTIDE SEQUENCE</scope>
    <source>
        <tissue evidence="2">Leaves</tissue>
    </source>
</reference>
<evidence type="ECO:0000313" key="3">
    <source>
        <dbReference type="Proteomes" id="UP000215914"/>
    </source>
</evidence>
<reference evidence="2" key="2">
    <citation type="submission" date="2020-06" db="EMBL/GenBank/DDBJ databases">
        <title>Helianthus annuus Genome sequencing and assembly Release 2.</title>
        <authorList>
            <person name="Gouzy J."/>
            <person name="Langlade N."/>
            <person name="Munos S."/>
        </authorList>
    </citation>
    <scope>NUCLEOTIDE SEQUENCE</scope>
    <source>
        <tissue evidence="2">Leaves</tissue>
    </source>
</reference>
<organism evidence="2 3">
    <name type="scientific">Helianthus annuus</name>
    <name type="common">Common sunflower</name>
    <dbReference type="NCBI Taxonomy" id="4232"/>
    <lineage>
        <taxon>Eukaryota</taxon>
        <taxon>Viridiplantae</taxon>
        <taxon>Streptophyta</taxon>
        <taxon>Embryophyta</taxon>
        <taxon>Tracheophyta</taxon>
        <taxon>Spermatophyta</taxon>
        <taxon>Magnoliopsida</taxon>
        <taxon>eudicotyledons</taxon>
        <taxon>Gunneridae</taxon>
        <taxon>Pentapetalae</taxon>
        <taxon>asterids</taxon>
        <taxon>campanulids</taxon>
        <taxon>Asterales</taxon>
        <taxon>Asteraceae</taxon>
        <taxon>Asteroideae</taxon>
        <taxon>Heliantheae alliance</taxon>
        <taxon>Heliantheae</taxon>
        <taxon>Helianthus</taxon>
    </lineage>
</organism>
<accession>A0A9K3IJB6</accession>
<comment type="caution">
    <text evidence="2">The sequence shown here is derived from an EMBL/GenBank/DDBJ whole genome shotgun (WGS) entry which is preliminary data.</text>
</comment>
<evidence type="ECO:0000313" key="2">
    <source>
        <dbReference type="EMBL" id="KAF5797607.1"/>
    </source>
</evidence>
<name>A0A9K3IJB6_HELAN</name>
<dbReference type="AlphaFoldDB" id="A0A9K3IJB6"/>
<dbReference type="EMBL" id="MNCJ02000322">
    <property type="protein sequence ID" value="KAF5797607.1"/>
    <property type="molecule type" value="Genomic_DNA"/>
</dbReference>
<protein>
    <submittedName>
        <fullName evidence="2">Uncharacterized protein</fullName>
    </submittedName>
</protein>
<dbReference type="Proteomes" id="UP000215914">
    <property type="component" value="Unassembled WGS sequence"/>
</dbReference>
<feature type="region of interest" description="Disordered" evidence="1">
    <location>
        <begin position="19"/>
        <end position="80"/>
    </location>
</feature>
<keyword evidence="3" id="KW-1185">Reference proteome</keyword>
<sequence length="103" mass="10798">MGLVSGILGACSTMNGFDLGPKKLDPNGFKSMNGLPNGPDENIPPNGRVKKGSSNGSLPPKRSGIPPKLPNGSPKPKKGLPLPLPPCILFFKLSPLKNPNKFK</sequence>
<proteinExistence type="predicted"/>
<dbReference type="Gramene" id="mRNA:HanXRQr2_Chr07g0282601">
    <property type="protein sequence ID" value="CDS:HanXRQr2_Chr07g0282601.1"/>
    <property type="gene ID" value="HanXRQr2_Chr07g0282601"/>
</dbReference>
<evidence type="ECO:0000256" key="1">
    <source>
        <dbReference type="SAM" id="MobiDB-lite"/>
    </source>
</evidence>